<evidence type="ECO:0000313" key="5">
    <source>
        <dbReference type="Proteomes" id="UP000028931"/>
    </source>
</evidence>
<evidence type="ECO:0000256" key="2">
    <source>
        <dbReference type="SAM" id="SignalP"/>
    </source>
</evidence>
<evidence type="ECO:0000313" key="4">
    <source>
        <dbReference type="EMBL" id="AIL64259.1"/>
    </source>
</evidence>
<organism evidence="4 5">
    <name type="scientific">Pseudomonas alkylphenolica</name>
    <dbReference type="NCBI Taxonomy" id="237609"/>
    <lineage>
        <taxon>Bacteria</taxon>
        <taxon>Pseudomonadati</taxon>
        <taxon>Pseudomonadota</taxon>
        <taxon>Gammaproteobacteria</taxon>
        <taxon>Pseudomonadales</taxon>
        <taxon>Pseudomonadaceae</taxon>
        <taxon>Pseudomonas</taxon>
    </lineage>
</organism>
<gene>
    <name evidence="4" type="ORF">PSAKL28_51190</name>
</gene>
<proteinExistence type="predicted"/>
<dbReference type="RefSeq" id="WP_038615839.1">
    <property type="nucleotide sequence ID" value="NZ_CP009048.1"/>
</dbReference>
<protein>
    <submittedName>
        <fullName evidence="4">OmpA-like transmembrane domain-containing protein</fullName>
    </submittedName>
</protein>
<dbReference type="Gene3D" id="2.40.160.20">
    <property type="match status" value="1"/>
</dbReference>
<dbReference type="Proteomes" id="UP000028931">
    <property type="component" value="Chromosome"/>
</dbReference>
<accession>A0A077FJJ3</accession>
<dbReference type="Pfam" id="PF13505">
    <property type="entry name" value="OMP_b-brl"/>
    <property type="match status" value="1"/>
</dbReference>
<evidence type="ECO:0000259" key="3">
    <source>
        <dbReference type="Pfam" id="PF13505"/>
    </source>
</evidence>
<evidence type="ECO:0000256" key="1">
    <source>
        <dbReference type="ARBA" id="ARBA00022729"/>
    </source>
</evidence>
<feature type="signal peptide" evidence="2">
    <location>
        <begin position="1"/>
        <end position="21"/>
    </location>
</feature>
<name>A0A077FJJ3_9PSED</name>
<dbReference type="OrthoDB" id="5786186at2"/>
<dbReference type="eggNOG" id="COG3637">
    <property type="taxonomic scope" value="Bacteria"/>
</dbReference>
<dbReference type="InterPro" id="IPR011250">
    <property type="entry name" value="OMP/PagP_B-barrel"/>
</dbReference>
<sequence length="166" mass="17817">MNFAKQLAAALLVLSSVNAVADDRGLYLGGGLTKVETDEHQLSDDDNAYKAFVGYRLNPYLAVEGAWVDLGNFSGKDGDFEGHSLQAAAHFGIPVGKRVRLFASAGVHAWDADNDIAGDSSDLDMTYGLGVEVDVFRNIGVRLEQEVLKVGNIDLDQTSASAYVMF</sequence>
<dbReference type="EMBL" id="CP009048">
    <property type="protein sequence ID" value="AIL64259.1"/>
    <property type="molecule type" value="Genomic_DNA"/>
</dbReference>
<keyword evidence="4" id="KW-0812">Transmembrane</keyword>
<reference evidence="4 5" key="1">
    <citation type="submission" date="2014-07" db="EMBL/GenBank/DDBJ databases">
        <authorList>
            <person name="Lee K."/>
            <person name="Lim J.Y."/>
            <person name="Hwang I."/>
        </authorList>
    </citation>
    <scope>NUCLEOTIDE SEQUENCE [LARGE SCALE GENOMIC DNA]</scope>
    <source>
        <strain evidence="4 5">KL28</strain>
    </source>
</reference>
<dbReference type="InterPro" id="IPR027385">
    <property type="entry name" value="Beta-barrel_OMP"/>
</dbReference>
<feature type="chain" id="PRO_5001718477" evidence="2">
    <location>
        <begin position="22"/>
        <end position="166"/>
    </location>
</feature>
<dbReference type="HOGENOM" id="CLU_106646_2_0_6"/>
<feature type="domain" description="Outer membrane protein beta-barrel" evidence="3">
    <location>
        <begin position="8"/>
        <end position="163"/>
    </location>
</feature>
<keyword evidence="1 2" id="KW-0732">Signal</keyword>
<dbReference type="SUPFAM" id="SSF56925">
    <property type="entry name" value="OMPA-like"/>
    <property type="match status" value="1"/>
</dbReference>
<dbReference type="AlphaFoldDB" id="A0A077FJJ3"/>
<dbReference type="KEGG" id="palk:PSAKL28_51190"/>
<keyword evidence="4" id="KW-0472">Membrane</keyword>